<dbReference type="KEGG" id="fcr:HYN56_00975"/>
<dbReference type="EMBL" id="CP029255">
    <property type="protein sequence ID" value="AWK02860.1"/>
    <property type="molecule type" value="Genomic_DNA"/>
</dbReference>
<keyword evidence="1" id="KW-1133">Transmembrane helix</keyword>
<organism evidence="2 3">
    <name type="scientific">Flavobacterium crocinum</name>
    <dbReference type="NCBI Taxonomy" id="2183896"/>
    <lineage>
        <taxon>Bacteria</taxon>
        <taxon>Pseudomonadati</taxon>
        <taxon>Bacteroidota</taxon>
        <taxon>Flavobacteriia</taxon>
        <taxon>Flavobacteriales</taxon>
        <taxon>Flavobacteriaceae</taxon>
        <taxon>Flavobacterium</taxon>
    </lineage>
</organism>
<name>A0A2S1YFQ5_9FLAO</name>
<feature type="transmembrane region" description="Helical" evidence="1">
    <location>
        <begin position="32"/>
        <end position="56"/>
    </location>
</feature>
<evidence type="ECO:0000313" key="2">
    <source>
        <dbReference type="EMBL" id="AWK02860.1"/>
    </source>
</evidence>
<proteinExistence type="predicted"/>
<keyword evidence="1" id="KW-0472">Membrane</keyword>
<gene>
    <name evidence="2" type="ORF">HYN56_00975</name>
</gene>
<protein>
    <submittedName>
        <fullName evidence="2">Uncharacterized protein</fullName>
    </submittedName>
</protein>
<sequence length="72" mass="8427">MLVYLSNEIQIYTEFSLVFILTTKKGFEQSEAFYFIIYCYFLVQQDFLSFLSAVFLQQDSFLALSFDAGFVS</sequence>
<keyword evidence="3" id="KW-1185">Reference proteome</keyword>
<evidence type="ECO:0000313" key="3">
    <source>
        <dbReference type="Proteomes" id="UP000245250"/>
    </source>
</evidence>
<keyword evidence="1" id="KW-0812">Transmembrane</keyword>
<dbReference type="Proteomes" id="UP000245250">
    <property type="component" value="Chromosome"/>
</dbReference>
<reference evidence="2 3" key="1">
    <citation type="submission" date="2018-05" db="EMBL/GenBank/DDBJ databases">
        <title>Genome sequencing of Flavobacterium sp. HYN0056.</title>
        <authorList>
            <person name="Yi H."/>
            <person name="Baek C."/>
        </authorList>
    </citation>
    <scope>NUCLEOTIDE SEQUENCE [LARGE SCALE GENOMIC DNA]</scope>
    <source>
        <strain evidence="2 3">HYN0056</strain>
    </source>
</reference>
<dbReference type="AlphaFoldDB" id="A0A2S1YFQ5"/>
<evidence type="ECO:0000256" key="1">
    <source>
        <dbReference type="SAM" id="Phobius"/>
    </source>
</evidence>
<accession>A0A2S1YFQ5</accession>